<dbReference type="AlphaFoldDB" id="A0A8J3QJ69"/>
<evidence type="ECO:0000256" key="1">
    <source>
        <dbReference type="SAM" id="MobiDB-lite"/>
    </source>
</evidence>
<feature type="compositionally biased region" description="Low complexity" evidence="1">
    <location>
        <begin position="110"/>
        <end position="119"/>
    </location>
</feature>
<keyword evidence="5" id="KW-1185">Reference proteome</keyword>
<feature type="domain" description="PepSY" evidence="3">
    <location>
        <begin position="51"/>
        <end position="106"/>
    </location>
</feature>
<protein>
    <recommendedName>
        <fullName evidence="3">PepSY domain-containing protein</fullName>
    </recommendedName>
</protein>
<evidence type="ECO:0000313" key="5">
    <source>
        <dbReference type="Proteomes" id="UP000642748"/>
    </source>
</evidence>
<evidence type="ECO:0000256" key="2">
    <source>
        <dbReference type="SAM" id="SignalP"/>
    </source>
</evidence>
<feature type="compositionally biased region" description="Polar residues" evidence="1">
    <location>
        <begin position="38"/>
        <end position="51"/>
    </location>
</feature>
<proteinExistence type="predicted"/>
<dbReference type="Proteomes" id="UP000642748">
    <property type="component" value="Unassembled WGS sequence"/>
</dbReference>
<feature type="chain" id="PRO_5035292870" description="PepSY domain-containing protein" evidence="2">
    <location>
        <begin position="28"/>
        <end position="165"/>
    </location>
</feature>
<organism evidence="4 5">
    <name type="scientific">Rugosimonospora africana</name>
    <dbReference type="NCBI Taxonomy" id="556532"/>
    <lineage>
        <taxon>Bacteria</taxon>
        <taxon>Bacillati</taxon>
        <taxon>Actinomycetota</taxon>
        <taxon>Actinomycetes</taxon>
        <taxon>Micromonosporales</taxon>
        <taxon>Micromonosporaceae</taxon>
        <taxon>Rugosimonospora</taxon>
    </lineage>
</organism>
<evidence type="ECO:0000259" key="3">
    <source>
        <dbReference type="Pfam" id="PF03413"/>
    </source>
</evidence>
<dbReference type="Pfam" id="PF03413">
    <property type="entry name" value="PepSY"/>
    <property type="match status" value="1"/>
</dbReference>
<feature type="compositionally biased region" description="Basic and acidic residues" evidence="1">
    <location>
        <begin position="121"/>
        <end position="165"/>
    </location>
</feature>
<dbReference type="RefSeq" id="WP_203915638.1">
    <property type="nucleotide sequence ID" value="NZ_BONZ01000001.1"/>
</dbReference>
<evidence type="ECO:0000313" key="4">
    <source>
        <dbReference type="EMBL" id="GIH11910.1"/>
    </source>
</evidence>
<keyword evidence="2" id="KW-0732">Signal</keyword>
<feature type="region of interest" description="Disordered" evidence="1">
    <location>
        <begin position="31"/>
        <end position="53"/>
    </location>
</feature>
<comment type="caution">
    <text evidence="4">The sequence shown here is derived from an EMBL/GenBank/DDBJ whole genome shotgun (WGS) entry which is preliminary data.</text>
</comment>
<dbReference type="Gene3D" id="3.10.450.40">
    <property type="match status" value="1"/>
</dbReference>
<gene>
    <name evidence="4" type="ORF">Raf01_00820</name>
</gene>
<reference evidence="4" key="1">
    <citation type="submission" date="2021-01" db="EMBL/GenBank/DDBJ databases">
        <title>Whole genome shotgun sequence of Rugosimonospora africana NBRC 104875.</title>
        <authorList>
            <person name="Komaki H."/>
            <person name="Tamura T."/>
        </authorList>
    </citation>
    <scope>NUCLEOTIDE SEQUENCE</scope>
    <source>
        <strain evidence="4">NBRC 104875</strain>
    </source>
</reference>
<dbReference type="EMBL" id="BONZ01000001">
    <property type="protein sequence ID" value="GIH11910.1"/>
    <property type="molecule type" value="Genomic_DNA"/>
</dbReference>
<sequence length="165" mass="16334">MRKLLIVPAGIATAAILAAAGIGVANAATAGSAESHPTRQAATTPTASVGISRSDAERAAVAAVPGSTVIETRLDTDNGRTVWNVHLSTSDGVLEVKVDARSGAVRLDGDAPGRAGGAPSRNDDRGDRANDDPATHDAGDDHGHGGDDVHGGGHGHGGDDGPGHH</sequence>
<feature type="region of interest" description="Disordered" evidence="1">
    <location>
        <begin position="105"/>
        <end position="165"/>
    </location>
</feature>
<accession>A0A8J3QJ69</accession>
<name>A0A8J3QJ69_9ACTN</name>
<feature type="signal peptide" evidence="2">
    <location>
        <begin position="1"/>
        <end position="27"/>
    </location>
</feature>
<dbReference type="InterPro" id="IPR025711">
    <property type="entry name" value="PepSY"/>
</dbReference>